<dbReference type="InterPro" id="IPR041118">
    <property type="entry name" value="Rx_N"/>
</dbReference>
<evidence type="ECO:0000256" key="5">
    <source>
        <dbReference type="ARBA" id="ARBA00022821"/>
    </source>
</evidence>
<keyword evidence="5" id="KW-0611">Plant defense</keyword>
<dbReference type="Pfam" id="PF25019">
    <property type="entry name" value="LRR_R13L1-DRL21"/>
    <property type="match status" value="1"/>
</dbReference>
<evidence type="ECO:0000259" key="7">
    <source>
        <dbReference type="Pfam" id="PF00931"/>
    </source>
</evidence>
<dbReference type="Gene3D" id="1.10.8.430">
    <property type="entry name" value="Helical domain of apoptotic protease-activating factors"/>
    <property type="match status" value="1"/>
</dbReference>
<protein>
    <submittedName>
        <fullName evidence="10">Uncharacterized protein</fullName>
    </submittedName>
</protein>
<evidence type="ECO:0000256" key="3">
    <source>
        <dbReference type="ARBA" id="ARBA00022737"/>
    </source>
</evidence>
<feature type="domain" description="R13L1/DRL21-like LRR repeat region" evidence="9">
    <location>
        <begin position="623"/>
        <end position="752"/>
    </location>
</feature>
<proteinExistence type="inferred from homology"/>
<name>A0A835APT9_9POAL</name>
<dbReference type="PRINTS" id="PR00364">
    <property type="entry name" value="DISEASERSIST"/>
</dbReference>
<evidence type="ECO:0000259" key="8">
    <source>
        <dbReference type="Pfam" id="PF18052"/>
    </source>
</evidence>
<dbReference type="SUPFAM" id="SSF52058">
    <property type="entry name" value="L domain-like"/>
    <property type="match status" value="1"/>
</dbReference>
<sequence>MAETLLLPLVEVVIGKAANALVQSITRLWGVDDDRRRLERRLVYLQSLLADAEVKSETDPAVKAWMKALKTVAYKADDVLDDFQYEALRREAQSSRSMASKVLSYFSSKNRIVLRHKASRDLKGVLDKIEELVTEMKSFGLLEHTEAPQAIYRQTHSALDETEEVYGRDDDKALVVNLLLDQRGQKHVQVLPITVMGGLGKTTLAKMVYNDDRIQKHFELKMWHCVSENFEATAVVKSVVELATNKRCDLHDAIELLRVQLQDAIGRKRFLLVLDDVWNENQHRWESDLKPLLCSSIGGSGSVIVVTSRSSNVASIMGTLPPHKLACLSADDSWELFSKKAFICGVKEQEELAKIGRRIVNKCKGLPLALKTMGGLMSSKQQVQEWEAIANCNISDTSRGKDELVWRSFLQDLILVKGTGRGFPFIDDWKQELNGCKVHDLMHDLARGVANECAAIEDLIHRKISIDDICHLHISGRHQLNKLTPLLRGTIYLRTLLTPSPSDKDLVEAKLMSSRALCFYRADSIGHRQVLRASHLRYLDLSDSEIVNLPDSLCTLYNLLSLRLNGCWRLQSLPEGLRFMRKLSHIYLQGCHSLKRMTPKLSLLHNLRTLTTFVVDTGNGRGIEELQDLRQLGNRLELYNLQKVKQGSKANLHEKHNLNELQLHWGSFYDSLHEEPTIDETSNQEVVLESLVPHSKLKVLEVSGYGGLSIPRWMRQTHMFQCLRELIMKDCRRCTDLPIVWLSSSLEYLCLWGLESLTTLCKNVNMKPAATNTSLHIFPKLKAMKLAHLPVFERWVENNAEDIDTLVLFPQLKELTIRNCNKLATLPDNPFLRDLVVQNYSNRSSDRPSMIMPLRVLSSLVRLHIKFVVVEMMTPPDYQQRQRPLDTMRDLKVGGDDSFMSIFRKSQCRPGLRVCLAFVEELVIYYCSNIVTWPLEELRCLQRLRHLHIMHCNKIGSVSEEKEVLHLPMLIPMLPASLEGMWIDDCKSLMALPSNLGNLTKLRRLSLSDCSGLKALPDGVVGFSSLEQLRIYKCPEIKEFPHGLLQQLPSLTCLSIRVSPDLQRRCREGGEYFDLVCSIPCFGAVVTLE</sequence>
<dbReference type="Gene3D" id="3.40.50.300">
    <property type="entry name" value="P-loop containing nucleotide triphosphate hydrolases"/>
    <property type="match status" value="1"/>
</dbReference>
<dbReference type="InterPro" id="IPR002182">
    <property type="entry name" value="NB-ARC"/>
</dbReference>
<evidence type="ECO:0000313" key="11">
    <source>
        <dbReference type="Proteomes" id="UP000636709"/>
    </source>
</evidence>
<evidence type="ECO:0000256" key="6">
    <source>
        <dbReference type="ARBA" id="ARBA00022840"/>
    </source>
</evidence>
<dbReference type="InterPro" id="IPR056789">
    <property type="entry name" value="LRR_R13L1-DRL21"/>
</dbReference>
<dbReference type="PANTHER" id="PTHR36766">
    <property type="entry name" value="PLANT BROAD-SPECTRUM MILDEW RESISTANCE PROTEIN RPW8"/>
    <property type="match status" value="1"/>
</dbReference>
<dbReference type="Gene3D" id="1.20.5.4130">
    <property type="match status" value="1"/>
</dbReference>
<dbReference type="InterPro" id="IPR042197">
    <property type="entry name" value="Apaf_helical"/>
</dbReference>
<dbReference type="Pfam" id="PF18052">
    <property type="entry name" value="Rx_N"/>
    <property type="match status" value="1"/>
</dbReference>
<comment type="similarity">
    <text evidence="1">Belongs to the disease resistance NB-LRR family.</text>
</comment>
<dbReference type="Pfam" id="PF00931">
    <property type="entry name" value="NB-ARC"/>
    <property type="match status" value="1"/>
</dbReference>
<feature type="domain" description="NB-ARC" evidence="7">
    <location>
        <begin position="185"/>
        <end position="342"/>
    </location>
</feature>
<dbReference type="SUPFAM" id="SSF52047">
    <property type="entry name" value="RNI-like"/>
    <property type="match status" value="1"/>
</dbReference>
<feature type="domain" description="Disease resistance N-terminal" evidence="8">
    <location>
        <begin position="10"/>
        <end position="97"/>
    </location>
</feature>
<keyword evidence="11" id="KW-1185">Reference proteome</keyword>
<accession>A0A835APT9</accession>
<dbReference type="OrthoDB" id="774413at2759"/>
<dbReference type="EMBL" id="JACEFO010002221">
    <property type="protein sequence ID" value="KAF8672286.1"/>
    <property type="molecule type" value="Genomic_DNA"/>
</dbReference>
<dbReference type="GO" id="GO:0006952">
    <property type="term" value="P:defense response"/>
    <property type="evidence" value="ECO:0007669"/>
    <property type="project" value="UniProtKB-KW"/>
</dbReference>
<dbReference type="GO" id="GO:0051707">
    <property type="term" value="P:response to other organism"/>
    <property type="evidence" value="ECO:0007669"/>
    <property type="project" value="UniProtKB-ARBA"/>
</dbReference>
<gene>
    <name evidence="10" type="ORF">HU200_049485</name>
</gene>
<dbReference type="PANTHER" id="PTHR36766:SF64">
    <property type="entry name" value="OS12G0206100 PROTEIN"/>
    <property type="match status" value="1"/>
</dbReference>
<organism evidence="10 11">
    <name type="scientific">Digitaria exilis</name>
    <dbReference type="NCBI Taxonomy" id="1010633"/>
    <lineage>
        <taxon>Eukaryota</taxon>
        <taxon>Viridiplantae</taxon>
        <taxon>Streptophyta</taxon>
        <taxon>Embryophyta</taxon>
        <taxon>Tracheophyta</taxon>
        <taxon>Spermatophyta</taxon>
        <taxon>Magnoliopsida</taxon>
        <taxon>Liliopsida</taxon>
        <taxon>Poales</taxon>
        <taxon>Poaceae</taxon>
        <taxon>PACMAD clade</taxon>
        <taxon>Panicoideae</taxon>
        <taxon>Panicodae</taxon>
        <taxon>Paniceae</taxon>
        <taxon>Anthephorinae</taxon>
        <taxon>Digitaria</taxon>
    </lineage>
</organism>
<dbReference type="InterPro" id="IPR027417">
    <property type="entry name" value="P-loop_NTPase"/>
</dbReference>
<evidence type="ECO:0000259" key="9">
    <source>
        <dbReference type="Pfam" id="PF25019"/>
    </source>
</evidence>
<dbReference type="GO" id="GO:0005524">
    <property type="term" value="F:ATP binding"/>
    <property type="evidence" value="ECO:0007669"/>
    <property type="project" value="UniProtKB-KW"/>
</dbReference>
<dbReference type="FunFam" id="1.10.8.430:FF:000003">
    <property type="entry name" value="Probable disease resistance protein At5g66910"/>
    <property type="match status" value="1"/>
</dbReference>
<dbReference type="GO" id="GO:0043531">
    <property type="term" value="F:ADP binding"/>
    <property type="evidence" value="ECO:0007669"/>
    <property type="project" value="InterPro"/>
</dbReference>
<dbReference type="SUPFAM" id="SSF52540">
    <property type="entry name" value="P-loop containing nucleoside triphosphate hydrolases"/>
    <property type="match status" value="1"/>
</dbReference>
<keyword evidence="3" id="KW-0677">Repeat</keyword>
<dbReference type="Gene3D" id="3.80.10.10">
    <property type="entry name" value="Ribonuclease Inhibitor"/>
    <property type="match status" value="3"/>
</dbReference>
<comment type="caution">
    <text evidence="10">The sequence shown here is derived from an EMBL/GenBank/DDBJ whole genome shotgun (WGS) entry which is preliminary data.</text>
</comment>
<reference evidence="10" key="1">
    <citation type="submission" date="2020-07" db="EMBL/GenBank/DDBJ databases">
        <title>Genome sequence and genetic diversity analysis of an under-domesticated orphan crop, white fonio (Digitaria exilis).</title>
        <authorList>
            <person name="Bennetzen J.L."/>
            <person name="Chen S."/>
            <person name="Ma X."/>
            <person name="Wang X."/>
            <person name="Yssel A.E.J."/>
            <person name="Chaluvadi S.R."/>
            <person name="Johnson M."/>
            <person name="Gangashetty P."/>
            <person name="Hamidou F."/>
            <person name="Sanogo M.D."/>
            <person name="Zwaenepoel A."/>
            <person name="Wallace J."/>
            <person name="Van De Peer Y."/>
            <person name="Van Deynze A."/>
        </authorList>
    </citation>
    <scope>NUCLEOTIDE SEQUENCE</scope>
    <source>
        <tissue evidence="10">Leaves</tissue>
    </source>
</reference>
<evidence type="ECO:0000313" key="10">
    <source>
        <dbReference type="EMBL" id="KAF8672286.1"/>
    </source>
</evidence>
<dbReference type="AlphaFoldDB" id="A0A835APT9"/>
<evidence type="ECO:0000256" key="1">
    <source>
        <dbReference type="ARBA" id="ARBA00008894"/>
    </source>
</evidence>
<dbReference type="Proteomes" id="UP000636709">
    <property type="component" value="Unassembled WGS sequence"/>
</dbReference>
<dbReference type="InterPro" id="IPR032675">
    <property type="entry name" value="LRR_dom_sf"/>
</dbReference>
<evidence type="ECO:0000256" key="2">
    <source>
        <dbReference type="ARBA" id="ARBA00022614"/>
    </source>
</evidence>
<keyword evidence="6" id="KW-0067">ATP-binding</keyword>
<keyword evidence="2" id="KW-0433">Leucine-rich repeat</keyword>
<evidence type="ECO:0000256" key="4">
    <source>
        <dbReference type="ARBA" id="ARBA00022741"/>
    </source>
</evidence>
<keyword evidence="4" id="KW-0547">Nucleotide-binding</keyword>